<sequence>MGNLTSNLSKTEIEKLLNSLVKHKDVLGEIEFAKKYGNRDYLEIDVITGFDGYVLVNFFLDDLHMLRLHDGAWVRAYLGIDDNYNKEVLEGKYSCQYVGVANIEGIGKTKIYV</sequence>
<dbReference type="AlphaFoldDB" id="A0AAW5R597"/>
<protein>
    <submittedName>
        <fullName evidence="1">Uncharacterized protein</fullName>
    </submittedName>
</protein>
<dbReference type="RefSeq" id="WP_262578405.1">
    <property type="nucleotide sequence ID" value="NZ_JAHPRE010000006.1"/>
</dbReference>
<accession>A0AAW5R597</accession>
<proteinExistence type="predicted"/>
<gene>
    <name evidence="1" type="ORF">KTH64_02305</name>
</gene>
<comment type="caution">
    <text evidence="1">The sequence shown here is derived from an EMBL/GenBank/DDBJ whole genome shotgun (WGS) entry which is preliminary data.</text>
</comment>
<dbReference type="Proteomes" id="UP001208534">
    <property type="component" value="Unassembled WGS sequence"/>
</dbReference>
<reference evidence="1" key="1">
    <citation type="submission" date="2021-06" db="EMBL/GenBank/DDBJ databases">
        <title>Propagation of a rapidly emergent carbapenem-resistant Acinetobacter baumannii lineage by various extra-hospital transmission networks.</title>
        <authorList>
            <person name="Calix J."/>
        </authorList>
    </citation>
    <scope>NUCLEOTIDE SEQUENCE</scope>
    <source>
        <strain evidence="1">WU_MDCI_Aw63</strain>
    </source>
</reference>
<evidence type="ECO:0000313" key="2">
    <source>
        <dbReference type="Proteomes" id="UP001208534"/>
    </source>
</evidence>
<evidence type="ECO:0000313" key="1">
    <source>
        <dbReference type="EMBL" id="MCU4395822.1"/>
    </source>
</evidence>
<dbReference type="EMBL" id="JAHPRE010000006">
    <property type="protein sequence ID" value="MCU4395822.1"/>
    <property type="molecule type" value="Genomic_DNA"/>
</dbReference>
<name>A0AAW5R597_ACIJU</name>
<organism evidence="1 2">
    <name type="scientific">Acinetobacter junii</name>
    <dbReference type="NCBI Taxonomy" id="40215"/>
    <lineage>
        <taxon>Bacteria</taxon>
        <taxon>Pseudomonadati</taxon>
        <taxon>Pseudomonadota</taxon>
        <taxon>Gammaproteobacteria</taxon>
        <taxon>Moraxellales</taxon>
        <taxon>Moraxellaceae</taxon>
        <taxon>Acinetobacter</taxon>
    </lineage>
</organism>